<feature type="domain" description="Amidohydrolase-related" evidence="6">
    <location>
        <begin position="37"/>
        <end position="315"/>
    </location>
</feature>
<dbReference type="InterPro" id="IPR006680">
    <property type="entry name" value="Amidohydro-rel"/>
</dbReference>
<proteinExistence type="predicted"/>
<keyword evidence="8" id="KW-1185">Reference proteome</keyword>
<evidence type="ECO:0000313" key="7">
    <source>
        <dbReference type="EMBL" id="MFM0642534.1"/>
    </source>
</evidence>
<evidence type="ECO:0000313" key="8">
    <source>
        <dbReference type="Proteomes" id="UP001629432"/>
    </source>
</evidence>
<dbReference type="PANTHER" id="PTHR21240">
    <property type="entry name" value="2-AMINO-3-CARBOXYLMUCONATE-6-SEMIALDEHYDE DECARBOXYLASE"/>
    <property type="match status" value="1"/>
</dbReference>
<evidence type="ECO:0000256" key="2">
    <source>
        <dbReference type="ARBA" id="ARBA00022833"/>
    </source>
</evidence>
<evidence type="ECO:0000256" key="3">
    <source>
        <dbReference type="ARBA" id="ARBA00023239"/>
    </source>
</evidence>
<evidence type="ECO:0000256" key="1">
    <source>
        <dbReference type="ARBA" id="ARBA00022723"/>
    </source>
</evidence>
<dbReference type="EMBL" id="JAQQCF010000082">
    <property type="protein sequence ID" value="MFM0642534.1"/>
    <property type="molecule type" value="Genomic_DNA"/>
</dbReference>
<sequence length="341" mass="37755">MSRLKKLIDVQSHAIFDFRAEPTSEKWLSTPHDLPAWSMDGALERMDKYEIATAVISSPNAANDIVGQAGRDMSRRVNEAIAEMMVKHPTRFGGMATLPGRDIDGCLKEMEYALDVLKLDGVATSTSINDVYLGEDVYDPWFEEMNRRGVTLFIHPTILSSFPNTSLGLYPSVLEFMFDTTRMLANMVITGKKKRFSKMNMITTHAGGTMPFLVERFQTRVTTYGTGKGREKVPAEEVRQVLASFYYDLTSSTTNTQLFGLAELVPISQLLMGLDMPFAQDHSIGKAIERVGNYPGFTEADLDMIAHGNAARLYPQLAKKLGIEPSPSLQGLNDPVVAAAK</sequence>
<accession>A0ABW9E6G5</accession>
<dbReference type="PANTHER" id="PTHR21240:SF29">
    <property type="entry name" value="AMIDOHYDROLASE-RELATED DOMAIN-CONTAINING PROTEIN"/>
    <property type="match status" value="1"/>
</dbReference>
<gene>
    <name evidence="7" type="ORF">PQQ63_38325</name>
</gene>
<keyword evidence="2" id="KW-0862">Zinc</keyword>
<dbReference type="SUPFAM" id="SSF51556">
    <property type="entry name" value="Metallo-dependent hydrolases"/>
    <property type="match status" value="1"/>
</dbReference>
<keyword evidence="1" id="KW-0479">Metal-binding</keyword>
<reference evidence="7 8" key="1">
    <citation type="journal article" date="2024" name="Chem. Sci.">
        <title>Discovery of megapolipeptins by genome mining of a Burkholderiales bacteria collection.</title>
        <authorList>
            <person name="Paulo B.S."/>
            <person name="Recchia M.J.J."/>
            <person name="Lee S."/>
            <person name="Fergusson C.H."/>
            <person name="Romanowski S.B."/>
            <person name="Hernandez A."/>
            <person name="Krull N."/>
            <person name="Liu D.Y."/>
            <person name="Cavanagh H."/>
            <person name="Bos A."/>
            <person name="Gray C.A."/>
            <person name="Murphy B.T."/>
            <person name="Linington R.G."/>
            <person name="Eustaquio A.S."/>
        </authorList>
    </citation>
    <scope>NUCLEOTIDE SEQUENCE [LARGE SCALE GENOMIC DNA]</scope>
    <source>
        <strain evidence="7 8">RL17-338-BIC-A</strain>
    </source>
</reference>
<protein>
    <recommendedName>
        <fullName evidence="5">6-methylsalicylate decarboxylase</fullName>
        <ecNumber evidence="5">4.1.1.52</ecNumber>
    </recommendedName>
</protein>
<dbReference type="InterPro" id="IPR032466">
    <property type="entry name" value="Metal_Hydrolase"/>
</dbReference>
<organism evidence="7 8">
    <name type="scientific">Paraburkholderia metrosideri</name>
    <dbReference type="NCBI Taxonomy" id="580937"/>
    <lineage>
        <taxon>Bacteria</taxon>
        <taxon>Pseudomonadati</taxon>
        <taxon>Pseudomonadota</taxon>
        <taxon>Betaproteobacteria</taxon>
        <taxon>Burkholderiales</taxon>
        <taxon>Burkholderiaceae</taxon>
        <taxon>Paraburkholderia</taxon>
    </lineage>
</organism>
<evidence type="ECO:0000256" key="5">
    <source>
        <dbReference type="ARBA" id="ARBA00038889"/>
    </source>
</evidence>
<name>A0ABW9E6G5_9BURK</name>
<dbReference type="InterPro" id="IPR032465">
    <property type="entry name" value="ACMSD"/>
</dbReference>
<dbReference type="Pfam" id="PF04909">
    <property type="entry name" value="Amidohydro_2"/>
    <property type="match status" value="1"/>
</dbReference>
<evidence type="ECO:0000259" key="6">
    <source>
        <dbReference type="Pfam" id="PF04909"/>
    </source>
</evidence>
<comment type="catalytic activity">
    <reaction evidence="4">
        <text>6-methylsalicylate + H(+) = 3-methylphenol + CO2</text>
        <dbReference type="Rhea" id="RHEA:23112"/>
        <dbReference type="ChEBI" id="CHEBI:15378"/>
        <dbReference type="ChEBI" id="CHEBI:16526"/>
        <dbReference type="ChEBI" id="CHEBI:17231"/>
        <dbReference type="ChEBI" id="CHEBI:36658"/>
        <dbReference type="EC" id="4.1.1.52"/>
    </reaction>
    <physiologicalReaction direction="left-to-right" evidence="4">
        <dbReference type="Rhea" id="RHEA:23113"/>
    </physiologicalReaction>
</comment>
<comment type="caution">
    <text evidence="7">The sequence shown here is derived from an EMBL/GenBank/DDBJ whole genome shotgun (WGS) entry which is preliminary data.</text>
</comment>
<dbReference type="EC" id="4.1.1.52" evidence="5"/>
<dbReference type="RefSeq" id="WP_408341157.1">
    <property type="nucleotide sequence ID" value="NZ_JAQQCF010000082.1"/>
</dbReference>
<dbReference type="Gene3D" id="3.20.20.140">
    <property type="entry name" value="Metal-dependent hydrolases"/>
    <property type="match status" value="1"/>
</dbReference>
<evidence type="ECO:0000256" key="4">
    <source>
        <dbReference type="ARBA" id="ARBA00036832"/>
    </source>
</evidence>
<dbReference type="Proteomes" id="UP001629432">
    <property type="component" value="Unassembled WGS sequence"/>
</dbReference>
<keyword evidence="3" id="KW-0456">Lyase</keyword>